<evidence type="ECO:0000256" key="5">
    <source>
        <dbReference type="ARBA" id="ARBA00023136"/>
    </source>
</evidence>
<keyword evidence="5" id="KW-0472">Membrane</keyword>
<evidence type="ECO:0000313" key="8">
    <source>
        <dbReference type="Proteomes" id="UP000198406"/>
    </source>
</evidence>
<evidence type="ECO:0000256" key="1">
    <source>
        <dbReference type="ARBA" id="ARBA00004606"/>
    </source>
</evidence>
<dbReference type="PANTHER" id="PTHR12270">
    <property type="entry name" value="GLYCOSYLTRANSFERASE-RELATED"/>
    <property type="match status" value="1"/>
</dbReference>
<dbReference type="InterPro" id="IPR029044">
    <property type="entry name" value="Nucleotide-diphossugar_trans"/>
</dbReference>
<sequence length="764" mass="88857">MIWVCRLLLENGIKLGQSGLRFPQGGNRTIVFLIGNLRCGEPAWESLYKNVLDFNSADLGLVVGASDDKYNDASLWKRAKYIFREKEYDDWGDALDTLNIDGWRENVEPRVQGRAREAGVLGGVKGHKTSGAIQNMMRYWLAEHIRELKLTEKYDRFIVTRTDQFYMCPYDISDFPNNAIVVPEGEDWGAINDRHFTVSKDSILDALDVLPPFLRNDYSNETFYAIESPEHLLLAAWNHHNLQLHRTPRNMFTCMAKDGDMRRTGDVPYGFFAGGQEHEGIMIKYETEYWWARATCSSRLTRDGNAHKKDKTMTMASVEAMEKTIQDLTNRSLVKDWEIWWREKMLTEKVWTPRTYKDQLLEHWEKLESHALSLNSTKPQSKTLVNFIHRKTKLEDENDIVVTMQASASQAKLNNLISNLRKWDGPGSVALYIQSAEDVEFFSEWLSNYTIAYYLRECNVHIMMEKITDFSDYPEPTMQWTYPYNTLRNLALENTGSDYFLLLDVDLVITPNSHATVREIMKNDPQIIDKMRRKRTMFVLPAFEVCPDGMTQSPTRFATEDDLPLTKAELVKKVEDGVAWVFYVDVDVKNQGSTQSEKWYNFTDASSYAIDWELNYEPYVIGYLPGVPRFWTAIRGYGYDKVSWFHELYRAGYTMNVLRDLFVVHLCHPRTPIKVDWDMWPNTRKFIEFDPFLMAKYGNCRDWCSSSPDPWSTKCGWDSCAQCRECINDETCPKDCKETVSVPWEKRCAWGLCVGKCPACLEFY</sequence>
<dbReference type="GO" id="GO:0016020">
    <property type="term" value="C:membrane"/>
    <property type="evidence" value="ECO:0007669"/>
    <property type="project" value="UniProtKB-SubCell"/>
</dbReference>
<gene>
    <name evidence="7" type="ORF">FisN_14Hu390</name>
</gene>
<dbReference type="OrthoDB" id="40401at2759"/>
<dbReference type="EMBL" id="BDSP01000156">
    <property type="protein sequence ID" value="GAX21178.1"/>
    <property type="molecule type" value="Genomic_DNA"/>
</dbReference>
<evidence type="ECO:0000313" key="7">
    <source>
        <dbReference type="EMBL" id="GAX21178.1"/>
    </source>
</evidence>
<dbReference type="SUPFAM" id="SSF53448">
    <property type="entry name" value="Nucleotide-diphospho-sugar transferases"/>
    <property type="match status" value="1"/>
</dbReference>
<comment type="subcellular location">
    <subcellularLocation>
        <location evidence="1">Membrane</location>
        <topology evidence="1">Single-pass type II membrane protein</topology>
    </subcellularLocation>
</comment>
<dbReference type="GO" id="GO:0035269">
    <property type="term" value="P:protein O-linked glycosylation via mannose"/>
    <property type="evidence" value="ECO:0007669"/>
    <property type="project" value="TreeGrafter"/>
</dbReference>
<keyword evidence="6" id="KW-0325">Glycoprotein</keyword>
<dbReference type="InParanoid" id="A0A1Z5K5B6"/>
<dbReference type="GO" id="GO:0042285">
    <property type="term" value="F:xylosyltransferase activity"/>
    <property type="evidence" value="ECO:0007669"/>
    <property type="project" value="TreeGrafter"/>
</dbReference>
<accession>A0A1Z5K5B6</accession>
<keyword evidence="7" id="KW-0808">Transferase</keyword>
<evidence type="ECO:0000256" key="4">
    <source>
        <dbReference type="ARBA" id="ARBA00022989"/>
    </source>
</evidence>
<dbReference type="Pfam" id="PF13896">
    <property type="entry name" value="Glyco_transf_49"/>
    <property type="match status" value="1"/>
</dbReference>
<protein>
    <submittedName>
        <fullName evidence="7">Glycosyltransferase-like protein LARGE</fullName>
    </submittedName>
</protein>
<dbReference type="Proteomes" id="UP000198406">
    <property type="component" value="Unassembled WGS sequence"/>
</dbReference>
<keyword evidence="4" id="KW-1133">Transmembrane helix</keyword>
<name>A0A1Z5K5B6_FISSO</name>
<reference evidence="7 8" key="1">
    <citation type="journal article" date="2015" name="Plant Cell">
        <title>Oil accumulation by the oleaginous diatom Fistulifera solaris as revealed by the genome and transcriptome.</title>
        <authorList>
            <person name="Tanaka T."/>
            <person name="Maeda Y."/>
            <person name="Veluchamy A."/>
            <person name="Tanaka M."/>
            <person name="Abida H."/>
            <person name="Marechal E."/>
            <person name="Bowler C."/>
            <person name="Muto M."/>
            <person name="Sunaga Y."/>
            <person name="Tanaka M."/>
            <person name="Yoshino T."/>
            <person name="Taniguchi T."/>
            <person name="Fukuda Y."/>
            <person name="Nemoto M."/>
            <person name="Matsumoto M."/>
            <person name="Wong P.S."/>
            <person name="Aburatani S."/>
            <person name="Fujibuchi W."/>
        </authorList>
    </citation>
    <scope>NUCLEOTIDE SEQUENCE [LARGE SCALE GENOMIC DNA]</scope>
    <source>
        <strain evidence="7 8">JPCC DA0580</strain>
    </source>
</reference>
<keyword evidence="3" id="KW-0735">Signal-anchor</keyword>
<evidence type="ECO:0000256" key="6">
    <source>
        <dbReference type="ARBA" id="ARBA00023180"/>
    </source>
</evidence>
<dbReference type="PANTHER" id="PTHR12270:SF52">
    <property type="entry name" value="GLYCOSYLTRANSFERASE-LIKE PROTEIN GNT13-RELATED"/>
    <property type="match status" value="1"/>
</dbReference>
<dbReference type="AlphaFoldDB" id="A0A1Z5K5B6"/>
<keyword evidence="2" id="KW-0812">Transmembrane</keyword>
<organism evidence="7 8">
    <name type="scientific">Fistulifera solaris</name>
    <name type="common">Oleaginous diatom</name>
    <dbReference type="NCBI Taxonomy" id="1519565"/>
    <lineage>
        <taxon>Eukaryota</taxon>
        <taxon>Sar</taxon>
        <taxon>Stramenopiles</taxon>
        <taxon>Ochrophyta</taxon>
        <taxon>Bacillariophyta</taxon>
        <taxon>Bacillariophyceae</taxon>
        <taxon>Bacillariophycidae</taxon>
        <taxon>Naviculales</taxon>
        <taxon>Naviculaceae</taxon>
        <taxon>Fistulifera</taxon>
    </lineage>
</organism>
<dbReference type="GO" id="GO:0015020">
    <property type="term" value="F:glucuronosyltransferase activity"/>
    <property type="evidence" value="ECO:0007669"/>
    <property type="project" value="TreeGrafter"/>
</dbReference>
<dbReference type="Gene3D" id="3.90.550.10">
    <property type="entry name" value="Spore Coat Polysaccharide Biosynthesis Protein SpsA, Chain A"/>
    <property type="match status" value="1"/>
</dbReference>
<evidence type="ECO:0000256" key="2">
    <source>
        <dbReference type="ARBA" id="ARBA00022692"/>
    </source>
</evidence>
<comment type="caution">
    <text evidence="7">The sequence shown here is derived from an EMBL/GenBank/DDBJ whole genome shotgun (WGS) entry which is preliminary data.</text>
</comment>
<evidence type="ECO:0000256" key="3">
    <source>
        <dbReference type="ARBA" id="ARBA00022968"/>
    </source>
</evidence>
<keyword evidence="8" id="KW-1185">Reference proteome</keyword>
<proteinExistence type="predicted"/>
<dbReference type="InterPro" id="IPR051292">
    <property type="entry name" value="Xyl/GlcA_transferase"/>
</dbReference>